<evidence type="ECO:0000256" key="5">
    <source>
        <dbReference type="ARBA" id="ARBA00022989"/>
    </source>
</evidence>
<dbReference type="InterPro" id="IPR004869">
    <property type="entry name" value="MMPL_dom"/>
</dbReference>
<dbReference type="PANTHER" id="PTHR33406:SF11">
    <property type="entry name" value="MEMBRANE PROTEIN SCO6666-RELATED"/>
    <property type="match status" value="1"/>
</dbReference>
<dbReference type="RefSeq" id="WP_188941222.1">
    <property type="nucleotide sequence ID" value="NZ_BMNA01000003.1"/>
</dbReference>
<keyword evidence="4 8" id="KW-0812">Transmembrane</keyword>
<evidence type="ECO:0000256" key="3">
    <source>
        <dbReference type="ARBA" id="ARBA00022475"/>
    </source>
</evidence>
<comment type="caution">
    <text evidence="10">The sequence shown here is derived from an EMBL/GenBank/DDBJ whole genome shotgun (WGS) entry which is preliminary data.</text>
</comment>
<feature type="domain" description="SSD" evidence="9">
    <location>
        <begin position="199"/>
        <end position="328"/>
    </location>
</feature>
<keyword evidence="5 8" id="KW-1133">Transmembrane helix</keyword>
<keyword evidence="11" id="KW-1185">Reference proteome</keyword>
<evidence type="ECO:0000256" key="1">
    <source>
        <dbReference type="ARBA" id="ARBA00004651"/>
    </source>
</evidence>
<proteinExistence type="inferred from homology"/>
<feature type="region of interest" description="Disordered" evidence="7">
    <location>
        <begin position="741"/>
        <end position="789"/>
    </location>
</feature>
<keyword evidence="6 8" id="KW-0472">Membrane</keyword>
<feature type="transmembrane region" description="Helical" evidence="8">
    <location>
        <begin position="305"/>
        <end position="330"/>
    </location>
</feature>
<evidence type="ECO:0000256" key="6">
    <source>
        <dbReference type="ARBA" id="ARBA00023136"/>
    </source>
</evidence>
<dbReference type="GO" id="GO:0005886">
    <property type="term" value="C:plasma membrane"/>
    <property type="evidence" value="ECO:0007669"/>
    <property type="project" value="UniProtKB-SubCell"/>
</dbReference>
<reference evidence="10" key="1">
    <citation type="journal article" date="2014" name="Int. J. Syst. Evol. Microbiol.">
        <title>Complete genome sequence of Corynebacterium casei LMG S-19264T (=DSM 44701T), isolated from a smear-ripened cheese.</title>
        <authorList>
            <consortium name="US DOE Joint Genome Institute (JGI-PGF)"/>
            <person name="Walter F."/>
            <person name="Albersmeier A."/>
            <person name="Kalinowski J."/>
            <person name="Ruckert C."/>
        </authorList>
    </citation>
    <scope>NUCLEOTIDE SEQUENCE</scope>
    <source>
        <strain evidence="10">CGMCC 4.7308</strain>
    </source>
</reference>
<accession>A0A917SUW9</accession>
<reference evidence="10" key="2">
    <citation type="submission" date="2020-09" db="EMBL/GenBank/DDBJ databases">
        <authorList>
            <person name="Sun Q."/>
            <person name="Zhou Y."/>
        </authorList>
    </citation>
    <scope>NUCLEOTIDE SEQUENCE</scope>
    <source>
        <strain evidence="10">CGMCC 4.7308</strain>
    </source>
</reference>
<feature type="transmembrane region" description="Helical" evidence="8">
    <location>
        <begin position="681"/>
        <end position="709"/>
    </location>
</feature>
<evidence type="ECO:0000313" key="11">
    <source>
        <dbReference type="Proteomes" id="UP000655208"/>
    </source>
</evidence>
<dbReference type="Pfam" id="PF03176">
    <property type="entry name" value="MMPL"/>
    <property type="match status" value="2"/>
</dbReference>
<feature type="transmembrane region" description="Helical" evidence="8">
    <location>
        <begin position="272"/>
        <end position="293"/>
    </location>
</feature>
<dbReference type="InterPro" id="IPR000731">
    <property type="entry name" value="SSD"/>
</dbReference>
<dbReference type="Proteomes" id="UP000655208">
    <property type="component" value="Unassembled WGS sequence"/>
</dbReference>
<dbReference type="AlphaFoldDB" id="A0A917SUW9"/>
<keyword evidence="3" id="KW-1003">Cell membrane</keyword>
<feature type="transmembrane region" description="Helical" evidence="8">
    <location>
        <begin position="604"/>
        <end position="624"/>
    </location>
</feature>
<dbReference type="PROSITE" id="PS50156">
    <property type="entry name" value="SSD"/>
    <property type="match status" value="1"/>
</dbReference>
<dbReference type="SUPFAM" id="SSF82866">
    <property type="entry name" value="Multidrug efflux transporter AcrB transmembrane domain"/>
    <property type="match status" value="2"/>
</dbReference>
<comment type="similarity">
    <text evidence="2">Belongs to the resistance-nodulation-cell division (RND) (TC 2.A.6) family. MmpL subfamily.</text>
</comment>
<feature type="transmembrane region" description="Helical" evidence="8">
    <location>
        <begin position="543"/>
        <end position="564"/>
    </location>
</feature>
<feature type="transmembrane region" description="Helical" evidence="8">
    <location>
        <begin position="207"/>
        <end position="226"/>
    </location>
</feature>
<feature type="compositionally biased region" description="Low complexity" evidence="7">
    <location>
        <begin position="747"/>
        <end position="776"/>
    </location>
</feature>
<evidence type="ECO:0000256" key="2">
    <source>
        <dbReference type="ARBA" id="ARBA00010157"/>
    </source>
</evidence>
<dbReference type="PANTHER" id="PTHR33406">
    <property type="entry name" value="MEMBRANE PROTEIN MJ1562-RELATED"/>
    <property type="match status" value="1"/>
</dbReference>
<dbReference type="Gene3D" id="1.20.1640.10">
    <property type="entry name" value="Multidrug efflux transporter AcrB transmembrane domain"/>
    <property type="match status" value="2"/>
</dbReference>
<name>A0A917SUW9_9ACTN</name>
<dbReference type="InterPro" id="IPR050545">
    <property type="entry name" value="Mycobact_MmpL"/>
</dbReference>
<feature type="transmembrane region" description="Helical" evidence="8">
    <location>
        <begin position="232"/>
        <end position="251"/>
    </location>
</feature>
<feature type="transmembrane region" description="Helical" evidence="8">
    <location>
        <begin position="179"/>
        <end position="200"/>
    </location>
</feature>
<evidence type="ECO:0000256" key="7">
    <source>
        <dbReference type="SAM" id="MobiDB-lite"/>
    </source>
</evidence>
<gene>
    <name evidence="10" type="ORF">GCM10011594_18590</name>
</gene>
<sequence>MNQFLDALGRFSARHRWSVLLVWVAILGALLGVRAVAGGTFANDYSVPGSPSADGLAVLQQDFPQQGGYAGQIVFHAPTGAVSAQTAAVNTAMADVAKLPHVIASSSPFATPGSPQVARDGTTAYGTVSWDVVPAGLDEQYLADLDAAVQPARAAGLEVEYGAGAGQIGQAAHDLTSEVIGLSCALLLLLFMFGSIVAAVVPLLSALFSVLAGLSLVTILASAVTFPTTAPTVATLLGLGVAVDYGLFLIARHRENLDHGMGVVESVGRSTATSGAAVVVAGGTVVVAILGLYVSGVPFVGSLGLASAIVVAVAVLAAITLMPAFMGVCGQNVRAFKDLRAARRARSAGEVPDAVSAAALIAAADAAHEQSPFARWGRKVSNRPTPWAIGATLVLLVLCLPVLWLRLGQLDAGTNPTTDSSRRAYDLVADHFGPGLNGPLSVVAQVPAGTSPQDAQILLTGLQQTLGSTPGVAGVGAPAINTDQTVAVLTVVPTTGPQDEATTDLVDHLRDSVLPTVPAPTYVVGATAGYVDFTAKVAQRMPWLIFGVVALSFLLLLVAFRSLLIPVKAAILNLLSVGAAYGVVVAVFQWGWGSGLIGIHEQLPIPAFVPMLMFAIVFGLSMDYEVFLLSRVHEGWVRTGDAHRSVAIGIGGTAKVITTAAAIMVAVFTSFVLSTDPTVKMLAVGMAAAVLIDASIVRMVLVPAAMSLLDRRAWWLPRWIDRWTPNLDIEGTAHLARLEAQAEHAAGDSASSSPTGDAPAAATTAARADDPVPATAGTTARSIAPREDH</sequence>
<evidence type="ECO:0000256" key="4">
    <source>
        <dbReference type="ARBA" id="ARBA00022692"/>
    </source>
</evidence>
<feature type="transmembrane region" description="Helical" evidence="8">
    <location>
        <begin position="571"/>
        <end position="592"/>
    </location>
</feature>
<comment type="subcellular location">
    <subcellularLocation>
        <location evidence="1">Cell membrane</location>
        <topology evidence="1">Multi-pass membrane protein</topology>
    </subcellularLocation>
</comment>
<evidence type="ECO:0000313" key="10">
    <source>
        <dbReference type="EMBL" id="GGL98933.1"/>
    </source>
</evidence>
<evidence type="ECO:0000259" key="9">
    <source>
        <dbReference type="PROSITE" id="PS50156"/>
    </source>
</evidence>
<feature type="transmembrane region" description="Helical" evidence="8">
    <location>
        <begin position="645"/>
        <end position="669"/>
    </location>
</feature>
<evidence type="ECO:0000256" key="8">
    <source>
        <dbReference type="SAM" id="Phobius"/>
    </source>
</evidence>
<feature type="transmembrane region" description="Helical" evidence="8">
    <location>
        <begin position="387"/>
        <end position="407"/>
    </location>
</feature>
<dbReference type="EMBL" id="BMNA01000003">
    <property type="protein sequence ID" value="GGL98933.1"/>
    <property type="molecule type" value="Genomic_DNA"/>
</dbReference>
<organism evidence="10 11">
    <name type="scientific">Nakamurella endophytica</name>
    <dbReference type="NCBI Taxonomy" id="1748367"/>
    <lineage>
        <taxon>Bacteria</taxon>
        <taxon>Bacillati</taxon>
        <taxon>Actinomycetota</taxon>
        <taxon>Actinomycetes</taxon>
        <taxon>Nakamurellales</taxon>
        <taxon>Nakamurellaceae</taxon>
        <taxon>Nakamurella</taxon>
    </lineage>
</organism>
<protein>
    <submittedName>
        <fullName evidence="10">Membrane protein</fullName>
    </submittedName>
</protein>